<evidence type="ECO:0000256" key="3">
    <source>
        <dbReference type="ARBA" id="ARBA00022448"/>
    </source>
</evidence>
<keyword evidence="3 12" id="KW-0813">Transport</keyword>
<keyword evidence="9 12" id="KW-0472">Membrane</keyword>
<dbReference type="Pfam" id="PF07660">
    <property type="entry name" value="STN"/>
    <property type="match status" value="1"/>
</dbReference>
<dbReference type="SUPFAM" id="SSF56935">
    <property type="entry name" value="Porins"/>
    <property type="match status" value="1"/>
</dbReference>
<evidence type="ECO:0000256" key="4">
    <source>
        <dbReference type="ARBA" id="ARBA00022452"/>
    </source>
</evidence>
<comment type="subcellular location">
    <subcellularLocation>
        <location evidence="1 12">Cell outer membrane</location>
        <topology evidence="1 12">Multi-pass membrane protein</topology>
    </subcellularLocation>
</comment>
<evidence type="ECO:0000313" key="15">
    <source>
        <dbReference type="EMBL" id="MBI6633970.1"/>
    </source>
</evidence>
<dbReference type="SMART" id="SM00965">
    <property type="entry name" value="STN"/>
    <property type="match status" value="1"/>
</dbReference>
<gene>
    <name evidence="15" type="ORF">YA0871_14990</name>
</gene>
<evidence type="ECO:0000259" key="14">
    <source>
        <dbReference type="SMART" id="SM00965"/>
    </source>
</evidence>
<evidence type="ECO:0000256" key="12">
    <source>
        <dbReference type="PROSITE-ProRule" id="PRU01360"/>
    </source>
</evidence>
<dbReference type="Gene3D" id="3.55.50.30">
    <property type="match status" value="1"/>
</dbReference>
<dbReference type="Pfam" id="PF00593">
    <property type="entry name" value="TonB_dep_Rec_b-barrel"/>
    <property type="match status" value="1"/>
</dbReference>
<evidence type="ECO:0000256" key="6">
    <source>
        <dbReference type="ARBA" id="ARBA00022692"/>
    </source>
</evidence>
<dbReference type="Pfam" id="PF07715">
    <property type="entry name" value="Plug"/>
    <property type="match status" value="1"/>
</dbReference>
<dbReference type="InterPro" id="IPR036942">
    <property type="entry name" value="Beta-barrel_TonB_sf"/>
</dbReference>
<keyword evidence="10 15" id="KW-0675">Receptor</keyword>
<dbReference type="InterPro" id="IPR012910">
    <property type="entry name" value="Plug_dom"/>
</dbReference>
<keyword evidence="16" id="KW-1185">Reference proteome</keyword>
<dbReference type="Gene3D" id="2.170.130.10">
    <property type="entry name" value="TonB-dependent receptor, plug domain"/>
    <property type="match status" value="1"/>
</dbReference>
<dbReference type="InterPro" id="IPR010105">
    <property type="entry name" value="TonB_sidphr_rcpt"/>
</dbReference>
<comment type="similarity">
    <text evidence="2 12 13">Belongs to the TonB-dependent receptor family.</text>
</comment>
<evidence type="ECO:0000256" key="9">
    <source>
        <dbReference type="ARBA" id="ARBA00023136"/>
    </source>
</evidence>
<dbReference type="PROSITE" id="PS52016">
    <property type="entry name" value="TONB_DEPENDENT_REC_3"/>
    <property type="match status" value="1"/>
</dbReference>
<evidence type="ECO:0000256" key="1">
    <source>
        <dbReference type="ARBA" id="ARBA00004571"/>
    </source>
</evidence>
<evidence type="ECO:0000256" key="13">
    <source>
        <dbReference type="RuleBase" id="RU003357"/>
    </source>
</evidence>
<keyword evidence="4 12" id="KW-1134">Transmembrane beta strand</keyword>
<evidence type="ECO:0000256" key="11">
    <source>
        <dbReference type="ARBA" id="ARBA00023237"/>
    </source>
</evidence>
<dbReference type="CDD" id="cd01347">
    <property type="entry name" value="ligand_gated_channel"/>
    <property type="match status" value="1"/>
</dbReference>
<dbReference type="NCBIfam" id="TIGR01783">
    <property type="entry name" value="TonB-siderophor"/>
    <property type="match status" value="1"/>
</dbReference>
<dbReference type="PANTHER" id="PTHR32552">
    <property type="entry name" value="FERRICHROME IRON RECEPTOR-RELATED"/>
    <property type="match status" value="1"/>
</dbReference>
<sequence length="810" mass="87769">MATKQGMQPLARAVHAAALGLIIAGGGALSAASLHAAEQGAQQSRAYHVPAGNLSSALSAFASQAGITLPIEPGLVEGLRSPGLNVASSVEGGLQQLLQGTGLQASAQGNGLYLLVPQVAETALELGATSITGQGLTSTTENSGSYTTGAMQTATKLPLSLRETPQSVSVVTRKRMDDKVMTSISDVVKSTPGLFLNNAGGAGRPTFSSRGFDVDNIMYDGFPTSFQTYLPSAEANLAMYDRVEIVRGPNGLAQGAGSPAGAINLVRKRPTHQFQGTLTGSAGSWDDYTGTLDVGGPLNDSGTLRARSVVSRQDAKSFRDSVESDNDLFYGVVDADLSESTTLTLGGYRQKTHTNYIWGGLPMARGGGHLGLPRDTFLGHDWEYSDNRTTGYFATLEQGLPNDWTLRAAAMRSKTVGDVLASSIWEYNRQYLWTEAMEQKETGYDLALSGPFQLLGQQHDLTFGVSKRKLDYRSGKDWSDYINTGINPFTWNPRGHAKPNYVRGDNGLPQTTTQDSFYASTRLRLTEPLSLILGGRVDWYEFQDRANSESNYKVTRNLTRYAGLVYDLDLHHSVYVSYTDIFKPQSEKGVDGSVIVPIVGENYEVGIKGEYFDGALNASMAVFQLDQKNRAQELPDVKGCGSGPASACYEAAGLVRSRGIDMEIQGALTDNWQLAAGYTYTQTQYVNDANTAREGEDFDRKKPRQLFKLSTIYTLPGELQRWRVGGDVYQQSRIRTSGGTGATAWKNEQGSYTVVGLVAGYKASEQLDLQVNVNNLFDRVYYSSVANGGYSPYDIYGDPRNMKLTARYSF</sequence>
<name>A0ABS0V102_9PSED</name>
<evidence type="ECO:0000256" key="8">
    <source>
        <dbReference type="ARBA" id="ARBA00023077"/>
    </source>
</evidence>
<dbReference type="InterPro" id="IPR000531">
    <property type="entry name" value="Beta-barrel_TonB"/>
</dbReference>
<proteinExistence type="inferred from homology"/>
<evidence type="ECO:0000256" key="2">
    <source>
        <dbReference type="ARBA" id="ARBA00009810"/>
    </source>
</evidence>
<dbReference type="PANTHER" id="PTHR32552:SF74">
    <property type="entry name" value="HYDROXAMATE SIDEROPHORE RECEPTOR FHUE"/>
    <property type="match status" value="1"/>
</dbReference>
<keyword evidence="6 12" id="KW-0812">Transmembrane</keyword>
<keyword evidence="5" id="KW-0410">Iron transport</keyword>
<dbReference type="InterPro" id="IPR037066">
    <property type="entry name" value="Plug_dom_sf"/>
</dbReference>
<evidence type="ECO:0000256" key="7">
    <source>
        <dbReference type="ARBA" id="ARBA00023004"/>
    </source>
</evidence>
<evidence type="ECO:0000313" key="16">
    <source>
        <dbReference type="Proteomes" id="UP000607562"/>
    </source>
</evidence>
<dbReference type="RefSeq" id="WP_198707781.1">
    <property type="nucleotide sequence ID" value="NZ_JAEILM010000044.1"/>
</dbReference>
<keyword evidence="5" id="KW-0406">Ion transport</keyword>
<keyword evidence="7" id="KW-0408">Iron</keyword>
<dbReference type="InterPro" id="IPR011662">
    <property type="entry name" value="Secretin/TonB_short_N"/>
</dbReference>
<evidence type="ECO:0000256" key="10">
    <source>
        <dbReference type="ARBA" id="ARBA00023170"/>
    </source>
</evidence>
<keyword evidence="8 13" id="KW-0798">TonB box</keyword>
<dbReference type="EMBL" id="JAEILM010000044">
    <property type="protein sequence ID" value="MBI6633970.1"/>
    <property type="molecule type" value="Genomic_DNA"/>
</dbReference>
<organism evidence="15 16">
    <name type="scientific">Pseudomonas paralactis</name>
    <dbReference type="NCBI Taxonomy" id="1615673"/>
    <lineage>
        <taxon>Bacteria</taxon>
        <taxon>Pseudomonadati</taxon>
        <taxon>Pseudomonadota</taxon>
        <taxon>Gammaproteobacteria</taxon>
        <taxon>Pseudomonadales</taxon>
        <taxon>Pseudomonadaceae</taxon>
        <taxon>Pseudomonas</taxon>
    </lineage>
</organism>
<keyword evidence="11 12" id="KW-0998">Cell outer membrane</keyword>
<comment type="caution">
    <text evidence="15">The sequence shown here is derived from an EMBL/GenBank/DDBJ whole genome shotgun (WGS) entry which is preliminary data.</text>
</comment>
<dbReference type="Proteomes" id="UP000607562">
    <property type="component" value="Unassembled WGS sequence"/>
</dbReference>
<reference evidence="15 16" key="1">
    <citation type="submission" date="2020-12" db="EMBL/GenBank/DDBJ databases">
        <title>Comparative genomic insights into the epidemiology and virulence of plant pathogenic Pseudomonads from Turkey.</title>
        <authorList>
            <person name="Dillon M."/>
            <person name="Ruiz-Bedoya T."/>
            <person name="Bendalovic-Torma C."/>
            <person name="Guttman K.M."/>
            <person name="Kwak H."/>
            <person name="Middleton M.A."/>
            <person name="Wang P.W."/>
            <person name="Horuz S."/>
            <person name="Aysan Y."/>
            <person name="Guttman D.S."/>
        </authorList>
    </citation>
    <scope>NUCLEOTIDE SEQUENCE [LARGE SCALE GENOMIC DNA]</scope>
    <source>
        <strain evidence="15 16">Marul_2_1</strain>
    </source>
</reference>
<accession>A0ABS0V102</accession>
<feature type="domain" description="Secretin/TonB short N-terminal" evidence="14">
    <location>
        <begin position="67"/>
        <end position="118"/>
    </location>
</feature>
<dbReference type="Gene3D" id="2.40.170.20">
    <property type="entry name" value="TonB-dependent receptor, beta-barrel domain"/>
    <property type="match status" value="1"/>
</dbReference>
<evidence type="ECO:0000256" key="5">
    <source>
        <dbReference type="ARBA" id="ARBA00022496"/>
    </source>
</evidence>
<protein>
    <submittedName>
        <fullName evidence="15">TonB-dependent siderophore receptor</fullName>
    </submittedName>
</protein>
<dbReference type="InterPro" id="IPR039426">
    <property type="entry name" value="TonB-dep_rcpt-like"/>
</dbReference>